<dbReference type="AlphaFoldDB" id="W0F7I5"/>
<evidence type="ECO:0000313" key="5">
    <source>
        <dbReference type="Proteomes" id="UP000003586"/>
    </source>
</evidence>
<evidence type="ECO:0000313" key="4">
    <source>
        <dbReference type="EMBL" id="AHF17424.1"/>
    </source>
</evidence>
<dbReference type="eggNOG" id="COG3088">
    <property type="taxonomic scope" value="Bacteria"/>
</dbReference>
<evidence type="ECO:0008006" key="6">
    <source>
        <dbReference type="Google" id="ProtNLM"/>
    </source>
</evidence>
<keyword evidence="2" id="KW-0472">Membrane</keyword>
<gene>
    <name evidence="4" type="ORF">NIASO_07295</name>
</gene>
<dbReference type="KEGG" id="nso:NIASO_07295"/>
<protein>
    <recommendedName>
        <fullName evidence="6">Protein BatD</fullName>
    </recommendedName>
</protein>
<name>W0F7I5_9BACT</name>
<feature type="region of interest" description="Disordered" evidence="1">
    <location>
        <begin position="294"/>
        <end position="315"/>
    </location>
</feature>
<dbReference type="EMBL" id="CP007035">
    <property type="protein sequence ID" value="AHF17424.1"/>
    <property type="molecule type" value="Genomic_DNA"/>
</dbReference>
<keyword evidence="2" id="KW-0812">Transmembrane</keyword>
<dbReference type="RefSeq" id="WP_008584970.1">
    <property type="nucleotide sequence ID" value="NZ_CP007035.1"/>
</dbReference>
<evidence type="ECO:0000256" key="2">
    <source>
        <dbReference type="SAM" id="Phobius"/>
    </source>
</evidence>
<organism evidence="4 5">
    <name type="scientific">Niabella soli DSM 19437</name>
    <dbReference type="NCBI Taxonomy" id="929713"/>
    <lineage>
        <taxon>Bacteria</taxon>
        <taxon>Pseudomonadati</taxon>
        <taxon>Bacteroidota</taxon>
        <taxon>Chitinophagia</taxon>
        <taxon>Chitinophagales</taxon>
        <taxon>Chitinophagaceae</taxon>
        <taxon>Niabella</taxon>
    </lineage>
</organism>
<feature type="signal peptide" evidence="3">
    <location>
        <begin position="1"/>
        <end position="23"/>
    </location>
</feature>
<dbReference type="STRING" id="929713.NIASO_07295"/>
<keyword evidence="3" id="KW-0732">Signal</keyword>
<accession>W0F7I5</accession>
<reference evidence="4 5" key="1">
    <citation type="submission" date="2013-12" db="EMBL/GenBank/DDBJ databases">
        <authorList>
            <consortium name="DOE Joint Genome Institute"/>
            <person name="Eisen J."/>
            <person name="Huntemann M."/>
            <person name="Han J."/>
            <person name="Chen A."/>
            <person name="Kyrpides N."/>
            <person name="Mavromatis K."/>
            <person name="Markowitz V."/>
            <person name="Palaniappan K."/>
            <person name="Ivanova N."/>
            <person name="Schaumberg A."/>
            <person name="Pati A."/>
            <person name="Liolios K."/>
            <person name="Nordberg H.P."/>
            <person name="Cantor M.N."/>
            <person name="Hua S.X."/>
            <person name="Woyke T."/>
        </authorList>
    </citation>
    <scope>NUCLEOTIDE SEQUENCE [LARGE SCALE GENOMIC DNA]</scope>
    <source>
        <strain evidence="5">DSM 19437</strain>
    </source>
</reference>
<evidence type="ECO:0000256" key="3">
    <source>
        <dbReference type="SAM" id="SignalP"/>
    </source>
</evidence>
<feature type="chain" id="PRO_5004789151" description="Protein BatD" evidence="3">
    <location>
        <begin position="24"/>
        <end position="315"/>
    </location>
</feature>
<keyword evidence="5" id="KW-1185">Reference proteome</keyword>
<proteinExistence type="predicted"/>
<sequence>MIKNGAGILVVLGLLLLTFTAPAQEATVKASVDKQKILIGEPLLLKLEIKADKGKEPSFRLDSIPHFEFLKKDSVADEEVDGVKVIAHYYRLTSFDSGRWVIPPIALTPDKRTEAIYVEVVFTSPFDPSQPYHDIQDVRSVPFRLSKDFEKWWYLIALLLLLISVAVYRLTENKKPRKEVQLARGAYARAKQELKTLQTAGLTENRFYAKLVEIFRNYLSERANVNSLQQTSGSLVGKVKPFFRDAELYTKVAGVLSLCDLVKFAQYVPATVETNGAYKIVDQAVDHIEEGIKQQSQKIQPAPVVKENAPGTVKQ</sequence>
<feature type="transmembrane region" description="Helical" evidence="2">
    <location>
        <begin position="152"/>
        <end position="171"/>
    </location>
</feature>
<evidence type="ECO:0000256" key="1">
    <source>
        <dbReference type="SAM" id="MobiDB-lite"/>
    </source>
</evidence>
<keyword evidence="2" id="KW-1133">Transmembrane helix</keyword>
<dbReference type="OrthoDB" id="9807384at2"/>
<dbReference type="HOGENOM" id="CLU_060895_0_0_10"/>
<dbReference type="Proteomes" id="UP000003586">
    <property type="component" value="Chromosome"/>
</dbReference>